<dbReference type="FunFam" id="3.30.70.270:FF:000001">
    <property type="entry name" value="Diguanylate cyclase domain protein"/>
    <property type="match status" value="1"/>
</dbReference>
<dbReference type="InterPro" id="IPR043128">
    <property type="entry name" value="Rev_trsase/Diguanyl_cyclase"/>
</dbReference>
<evidence type="ECO:0000313" key="6">
    <source>
        <dbReference type="EMBL" id="KLV08864.1"/>
    </source>
</evidence>
<dbReference type="Proteomes" id="UP000036097">
    <property type="component" value="Unassembled WGS sequence"/>
</dbReference>
<dbReference type="GO" id="GO:0005886">
    <property type="term" value="C:plasma membrane"/>
    <property type="evidence" value="ECO:0007669"/>
    <property type="project" value="TreeGrafter"/>
</dbReference>
<proteinExistence type="predicted"/>
<dbReference type="EMBL" id="LDOT01000002">
    <property type="protein sequence ID" value="KLV08864.1"/>
    <property type="molecule type" value="Genomic_DNA"/>
</dbReference>
<dbReference type="PROSITE" id="PS50887">
    <property type="entry name" value="GGDEF"/>
    <property type="match status" value="1"/>
</dbReference>
<dbReference type="Gene3D" id="3.30.70.270">
    <property type="match status" value="1"/>
</dbReference>
<evidence type="ECO:0000259" key="5">
    <source>
        <dbReference type="PROSITE" id="PS50887"/>
    </source>
</evidence>
<dbReference type="PANTHER" id="PTHR45138">
    <property type="entry name" value="REGULATORY COMPONENTS OF SENSORY TRANSDUCTION SYSTEM"/>
    <property type="match status" value="1"/>
</dbReference>
<dbReference type="PATRIC" id="fig|1195763.3.peg.265"/>
<dbReference type="GO" id="GO:0043709">
    <property type="term" value="P:cell adhesion involved in single-species biofilm formation"/>
    <property type="evidence" value="ECO:0007669"/>
    <property type="project" value="TreeGrafter"/>
</dbReference>
<comment type="caution">
    <text evidence="6">The sequence shown here is derived from an EMBL/GenBank/DDBJ whole genome shotgun (WGS) entry which is preliminary data.</text>
</comment>
<keyword evidence="7" id="KW-1185">Reference proteome</keyword>
<dbReference type="EC" id="2.7.7.65" evidence="2"/>
<name>A0A0J1HB49_9GAMM</name>
<keyword evidence="4" id="KW-0812">Transmembrane</keyword>
<sequence>MHESPAHSLRKFALYIPDLFSARHHSTNFRNTRSSYLRSRLTLLASLWGGLVLLWIPFDLMHLPSNEGPTIAISRVFLALSLFVIAHCNYHRIGLKKVLHALLLVMLCINAFYFHAVWVLGFPTVYSGYIYGYTLLPIIHIAMLTILPLTLKESLFLLIITAIPQWISDTQSQRWLTPENLADYWLQLLLALIVIWSQLSKLYMLMRLYRQASLDPLTGVFNRRVLLQLALKSLHTTQLEGKPFSVLLFDLDKFKRINDNWGHTAGDHILQAFAQHIQQYSPKGGLFGRYGGEEFILFVPGYSPKEAIDLANQYLTGIRQLQIHIDKYSQPLSITTSIGIATYSHFESISTLIDRADNALYECKKNGRDCCLYQSSCNNHITEQKPIPA</sequence>
<dbReference type="SMART" id="SM00267">
    <property type="entry name" value="GGDEF"/>
    <property type="match status" value="1"/>
</dbReference>
<gene>
    <name evidence="6" type="ORF">ABT56_01195</name>
</gene>
<accession>A0A0J1HB49</accession>
<dbReference type="InterPro" id="IPR000160">
    <property type="entry name" value="GGDEF_dom"/>
</dbReference>
<evidence type="ECO:0000256" key="1">
    <source>
        <dbReference type="ARBA" id="ARBA00001946"/>
    </source>
</evidence>
<dbReference type="PANTHER" id="PTHR45138:SF9">
    <property type="entry name" value="DIGUANYLATE CYCLASE DGCM-RELATED"/>
    <property type="match status" value="1"/>
</dbReference>
<feature type="transmembrane region" description="Helical" evidence="4">
    <location>
        <begin position="102"/>
        <end position="122"/>
    </location>
</feature>
<dbReference type="GO" id="GO:1902201">
    <property type="term" value="P:negative regulation of bacterial-type flagellum-dependent cell motility"/>
    <property type="evidence" value="ECO:0007669"/>
    <property type="project" value="TreeGrafter"/>
</dbReference>
<dbReference type="AlphaFoldDB" id="A0A0J1HB49"/>
<evidence type="ECO:0000313" key="7">
    <source>
        <dbReference type="Proteomes" id="UP000036097"/>
    </source>
</evidence>
<feature type="transmembrane region" description="Helical" evidence="4">
    <location>
        <begin position="41"/>
        <end position="58"/>
    </location>
</feature>
<feature type="transmembrane region" description="Helical" evidence="4">
    <location>
        <begin position="70"/>
        <end position="90"/>
    </location>
</feature>
<keyword evidence="4" id="KW-0472">Membrane</keyword>
<reference evidence="6 7" key="1">
    <citation type="submission" date="2015-05" db="EMBL/GenBank/DDBJ databases">
        <title>Photobacterium galathea sp. nov.</title>
        <authorList>
            <person name="Machado H."/>
            <person name="Gram L."/>
        </authorList>
    </citation>
    <scope>NUCLEOTIDE SEQUENCE [LARGE SCALE GENOMIC DNA]</scope>
    <source>
        <strain evidence="6 7">CGMCC 1.12159</strain>
    </source>
</reference>
<dbReference type="RefSeq" id="WP_047877026.1">
    <property type="nucleotide sequence ID" value="NZ_LDOT01000002.1"/>
</dbReference>
<protein>
    <recommendedName>
        <fullName evidence="2">diguanylate cyclase</fullName>
        <ecNumber evidence="2">2.7.7.65</ecNumber>
    </recommendedName>
</protein>
<dbReference type="OrthoDB" id="5296913at2"/>
<keyword evidence="4" id="KW-1133">Transmembrane helix</keyword>
<evidence type="ECO:0000256" key="4">
    <source>
        <dbReference type="SAM" id="Phobius"/>
    </source>
</evidence>
<dbReference type="InterPro" id="IPR050469">
    <property type="entry name" value="Diguanylate_Cyclase"/>
</dbReference>
<comment type="cofactor">
    <cofactor evidence="1">
        <name>Mg(2+)</name>
        <dbReference type="ChEBI" id="CHEBI:18420"/>
    </cofactor>
</comment>
<dbReference type="SUPFAM" id="SSF55073">
    <property type="entry name" value="Nucleotide cyclase"/>
    <property type="match status" value="1"/>
</dbReference>
<evidence type="ECO:0000256" key="3">
    <source>
        <dbReference type="ARBA" id="ARBA00034247"/>
    </source>
</evidence>
<feature type="domain" description="GGDEF" evidence="5">
    <location>
        <begin position="242"/>
        <end position="376"/>
    </location>
</feature>
<feature type="transmembrane region" description="Helical" evidence="4">
    <location>
        <begin position="128"/>
        <end position="147"/>
    </location>
</feature>
<comment type="catalytic activity">
    <reaction evidence="3">
        <text>2 GTP = 3',3'-c-di-GMP + 2 diphosphate</text>
        <dbReference type="Rhea" id="RHEA:24898"/>
        <dbReference type="ChEBI" id="CHEBI:33019"/>
        <dbReference type="ChEBI" id="CHEBI:37565"/>
        <dbReference type="ChEBI" id="CHEBI:58805"/>
        <dbReference type="EC" id="2.7.7.65"/>
    </reaction>
</comment>
<dbReference type="STRING" id="1195763.ABT56_01195"/>
<dbReference type="NCBIfam" id="TIGR00254">
    <property type="entry name" value="GGDEF"/>
    <property type="match status" value="1"/>
</dbReference>
<dbReference type="Pfam" id="PF00990">
    <property type="entry name" value="GGDEF"/>
    <property type="match status" value="1"/>
</dbReference>
<dbReference type="InterPro" id="IPR029787">
    <property type="entry name" value="Nucleotide_cyclase"/>
</dbReference>
<organism evidence="6 7">
    <name type="scientific">Photobacterium aquae</name>
    <dbReference type="NCBI Taxonomy" id="1195763"/>
    <lineage>
        <taxon>Bacteria</taxon>
        <taxon>Pseudomonadati</taxon>
        <taxon>Pseudomonadota</taxon>
        <taxon>Gammaproteobacteria</taxon>
        <taxon>Vibrionales</taxon>
        <taxon>Vibrionaceae</taxon>
        <taxon>Photobacterium</taxon>
    </lineage>
</organism>
<dbReference type="GO" id="GO:0052621">
    <property type="term" value="F:diguanylate cyclase activity"/>
    <property type="evidence" value="ECO:0007669"/>
    <property type="project" value="UniProtKB-EC"/>
</dbReference>
<dbReference type="CDD" id="cd01949">
    <property type="entry name" value="GGDEF"/>
    <property type="match status" value="1"/>
</dbReference>
<feature type="transmembrane region" description="Helical" evidence="4">
    <location>
        <begin position="184"/>
        <end position="204"/>
    </location>
</feature>
<evidence type="ECO:0000256" key="2">
    <source>
        <dbReference type="ARBA" id="ARBA00012528"/>
    </source>
</evidence>